<dbReference type="AlphaFoldDB" id="A0A5J9VKP2"/>
<proteinExistence type="predicted"/>
<dbReference type="EMBL" id="RWGY01000009">
    <property type="protein sequence ID" value="TVU36348.1"/>
    <property type="molecule type" value="Genomic_DNA"/>
</dbReference>
<feature type="non-terminal residue" evidence="2">
    <location>
        <position position="1"/>
    </location>
</feature>
<gene>
    <name evidence="2" type="ORF">EJB05_18280</name>
</gene>
<comment type="caution">
    <text evidence="2">The sequence shown here is derived from an EMBL/GenBank/DDBJ whole genome shotgun (WGS) entry which is preliminary data.</text>
</comment>
<sequence length="91" mass="9584">MSPCPSAATEERTTWGGGPLLELGLSESAPARVRAHGSAPDASSPLNASVPSRLSTMLIDAAEPTPSLAYPCRFMLVLKINLLLCDDSFVR</sequence>
<reference evidence="2 3" key="1">
    <citation type="journal article" date="2019" name="Sci. Rep.">
        <title>A high-quality genome of Eragrostis curvula grass provides insights into Poaceae evolution and supports new strategies to enhance forage quality.</title>
        <authorList>
            <person name="Carballo J."/>
            <person name="Santos B.A.C.M."/>
            <person name="Zappacosta D."/>
            <person name="Garbus I."/>
            <person name="Selva J.P."/>
            <person name="Gallo C.A."/>
            <person name="Diaz A."/>
            <person name="Albertini E."/>
            <person name="Caccamo M."/>
            <person name="Echenique V."/>
        </authorList>
    </citation>
    <scope>NUCLEOTIDE SEQUENCE [LARGE SCALE GENOMIC DNA]</scope>
    <source>
        <strain evidence="3">cv. Victoria</strain>
        <tissue evidence="2">Leaf</tissue>
    </source>
</reference>
<accession>A0A5J9VKP2</accession>
<organism evidence="2 3">
    <name type="scientific">Eragrostis curvula</name>
    <name type="common">weeping love grass</name>
    <dbReference type="NCBI Taxonomy" id="38414"/>
    <lineage>
        <taxon>Eukaryota</taxon>
        <taxon>Viridiplantae</taxon>
        <taxon>Streptophyta</taxon>
        <taxon>Embryophyta</taxon>
        <taxon>Tracheophyta</taxon>
        <taxon>Spermatophyta</taxon>
        <taxon>Magnoliopsida</taxon>
        <taxon>Liliopsida</taxon>
        <taxon>Poales</taxon>
        <taxon>Poaceae</taxon>
        <taxon>PACMAD clade</taxon>
        <taxon>Chloridoideae</taxon>
        <taxon>Eragrostideae</taxon>
        <taxon>Eragrostidinae</taxon>
        <taxon>Eragrostis</taxon>
    </lineage>
</organism>
<name>A0A5J9VKP2_9POAL</name>
<dbReference type="Gramene" id="TVU36348">
    <property type="protein sequence ID" value="TVU36348"/>
    <property type="gene ID" value="EJB05_18280"/>
</dbReference>
<evidence type="ECO:0000313" key="3">
    <source>
        <dbReference type="Proteomes" id="UP000324897"/>
    </source>
</evidence>
<evidence type="ECO:0000256" key="1">
    <source>
        <dbReference type="SAM" id="MobiDB-lite"/>
    </source>
</evidence>
<evidence type="ECO:0000313" key="2">
    <source>
        <dbReference type="EMBL" id="TVU36348.1"/>
    </source>
</evidence>
<protein>
    <submittedName>
        <fullName evidence="2">Uncharacterized protein</fullName>
    </submittedName>
</protein>
<keyword evidence="3" id="KW-1185">Reference proteome</keyword>
<dbReference type="Proteomes" id="UP000324897">
    <property type="component" value="Unassembled WGS sequence"/>
</dbReference>
<feature type="region of interest" description="Disordered" evidence="1">
    <location>
        <begin position="1"/>
        <end position="20"/>
    </location>
</feature>